<protein>
    <submittedName>
        <fullName evidence="2">Uncharacterized protein</fullName>
    </submittedName>
</protein>
<name>A0A9N7Y9Y3_PLEPL</name>
<comment type="caution">
    <text evidence="2">The sequence shown here is derived from an EMBL/GenBank/DDBJ whole genome shotgun (WGS) entry which is preliminary data.</text>
</comment>
<organism evidence="2 3">
    <name type="scientific">Pleuronectes platessa</name>
    <name type="common">European plaice</name>
    <dbReference type="NCBI Taxonomy" id="8262"/>
    <lineage>
        <taxon>Eukaryota</taxon>
        <taxon>Metazoa</taxon>
        <taxon>Chordata</taxon>
        <taxon>Craniata</taxon>
        <taxon>Vertebrata</taxon>
        <taxon>Euteleostomi</taxon>
        <taxon>Actinopterygii</taxon>
        <taxon>Neopterygii</taxon>
        <taxon>Teleostei</taxon>
        <taxon>Neoteleostei</taxon>
        <taxon>Acanthomorphata</taxon>
        <taxon>Carangaria</taxon>
        <taxon>Pleuronectiformes</taxon>
        <taxon>Pleuronectoidei</taxon>
        <taxon>Pleuronectidae</taxon>
        <taxon>Pleuronectes</taxon>
    </lineage>
</organism>
<sequence length="122" mass="13102">MSEGIVRSPWQESSLRHHDPNQFNRSPSLEDPSCRAVLSHCVKELQECVLSGLCVLNEARPGSTLKTCPPPPPSSAGEVPGTAAGRWVPSEGEGVRLRLRYEHVGEAGPSLVAPAVVRRALT</sequence>
<reference evidence="2" key="1">
    <citation type="submission" date="2020-03" db="EMBL/GenBank/DDBJ databases">
        <authorList>
            <person name="Weist P."/>
        </authorList>
    </citation>
    <scope>NUCLEOTIDE SEQUENCE</scope>
</reference>
<dbReference type="AlphaFoldDB" id="A0A9N7Y9Y3"/>
<dbReference type="Proteomes" id="UP001153269">
    <property type="component" value="Unassembled WGS sequence"/>
</dbReference>
<proteinExistence type="predicted"/>
<keyword evidence="3" id="KW-1185">Reference proteome</keyword>
<evidence type="ECO:0000313" key="2">
    <source>
        <dbReference type="EMBL" id="CAB1423780.1"/>
    </source>
</evidence>
<dbReference type="EMBL" id="CADEAL010000680">
    <property type="protein sequence ID" value="CAB1423780.1"/>
    <property type="molecule type" value="Genomic_DNA"/>
</dbReference>
<feature type="region of interest" description="Disordered" evidence="1">
    <location>
        <begin position="1"/>
        <end position="32"/>
    </location>
</feature>
<evidence type="ECO:0000256" key="1">
    <source>
        <dbReference type="SAM" id="MobiDB-lite"/>
    </source>
</evidence>
<feature type="region of interest" description="Disordered" evidence="1">
    <location>
        <begin position="63"/>
        <end position="87"/>
    </location>
</feature>
<evidence type="ECO:0000313" key="3">
    <source>
        <dbReference type="Proteomes" id="UP001153269"/>
    </source>
</evidence>
<accession>A0A9N7Y9Y3</accession>
<gene>
    <name evidence="2" type="ORF">PLEPLA_LOCUS11701</name>
</gene>